<name>A0A128F8G7_9GAMM</name>
<dbReference type="Pfam" id="PF00528">
    <property type="entry name" value="BPD_transp_1"/>
    <property type="match status" value="1"/>
</dbReference>
<evidence type="ECO:0000256" key="1">
    <source>
        <dbReference type="ARBA" id="ARBA00004651"/>
    </source>
</evidence>
<dbReference type="PANTHER" id="PTHR43005:SF2">
    <property type="entry name" value="INTEGRAL MEMBRANE SUGAR TRANSPORT PROTEIN"/>
    <property type="match status" value="1"/>
</dbReference>
<dbReference type="OrthoDB" id="9785347at2"/>
<keyword evidence="5 7" id="KW-1133">Transmembrane helix</keyword>
<evidence type="ECO:0000313" key="9">
    <source>
        <dbReference type="EMBL" id="CZF82780.1"/>
    </source>
</evidence>
<protein>
    <submittedName>
        <fullName evidence="9">Trehalose transport system permease protein SugA</fullName>
    </submittedName>
</protein>
<dbReference type="CDD" id="cd06261">
    <property type="entry name" value="TM_PBP2"/>
    <property type="match status" value="1"/>
</dbReference>
<reference evidence="10" key="1">
    <citation type="submission" date="2016-02" db="EMBL/GenBank/DDBJ databases">
        <authorList>
            <person name="Rodrigo-Torres Lidia"/>
            <person name="Arahal R.David."/>
        </authorList>
    </citation>
    <scope>NUCLEOTIDE SEQUENCE [LARGE SCALE GENOMIC DNA]</scope>
    <source>
        <strain evidence="10">CECT 9029</strain>
    </source>
</reference>
<feature type="transmembrane region" description="Helical" evidence="7">
    <location>
        <begin position="149"/>
        <end position="172"/>
    </location>
</feature>
<keyword evidence="2 7" id="KW-0813">Transport</keyword>
<proteinExistence type="inferred from homology"/>
<dbReference type="SUPFAM" id="SSF161098">
    <property type="entry name" value="MetI-like"/>
    <property type="match status" value="1"/>
</dbReference>
<keyword evidence="6 7" id="KW-0472">Membrane</keyword>
<feature type="domain" description="ABC transmembrane type-1" evidence="8">
    <location>
        <begin position="65"/>
        <end position="276"/>
    </location>
</feature>
<dbReference type="PROSITE" id="PS50928">
    <property type="entry name" value="ABC_TM1"/>
    <property type="match status" value="1"/>
</dbReference>
<evidence type="ECO:0000256" key="5">
    <source>
        <dbReference type="ARBA" id="ARBA00022989"/>
    </source>
</evidence>
<dbReference type="InterPro" id="IPR000515">
    <property type="entry name" value="MetI-like"/>
</dbReference>
<evidence type="ECO:0000256" key="2">
    <source>
        <dbReference type="ARBA" id="ARBA00022448"/>
    </source>
</evidence>
<keyword evidence="10" id="KW-1185">Reference proteome</keyword>
<organism evidence="9 10">
    <name type="scientific">Grimontia celer</name>
    <dbReference type="NCBI Taxonomy" id="1796497"/>
    <lineage>
        <taxon>Bacteria</taxon>
        <taxon>Pseudomonadati</taxon>
        <taxon>Pseudomonadota</taxon>
        <taxon>Gammaproteobacteria</taxon>
        <taxon>Vibrionales</taxon>
        <taxon>Vibrionaceae</taxon>
        <taxon>Grimontia</taxon>
    </lineage>
</organism>
<keyword evidence="3" id="KW-1003">Cell membrane</keyword>
<sequence>MQKWLPRLLVAPSFVSLLLWMIVPLSMTIYFSTIRYNLLYPGDNEYIGSLNFEFFYTDEAFWPAIINTLTLVGMVLVVTVIGALIIAIALDKPFFGRGVARVLLISPFFIMPTVNALIWKNMMMHPVYGVLAALWESVGLQPVDWLEQFPLGSIIAMISWQWMPFALLIFITSLQSMDHEQKEAALLDGATGWQVFRYLTLPHLARPIAVVMMIETIFMLSVFAEIFVTTGGGPGYESTNLAFLIFGQALMQFDVGVASAGGLIAVILANIVAFFLIRAIGKNLVT</sequence>
<feature type="transmembrane region" description="Helical" evidence="7">
    <location>
        <begin position="207"/>
        <end position="229"/>
    </location>
</feature>
<dbReference type="PANTHER" id="PTHR43005">
    <property type="entry name" value="BLR7065 PROTEIN"/>
    <property type="match status" value="1"/>
</dbReference>
<feature type="transmembrane region" description="Helical" evidence="7">
    <location>
        <begin position="60"/>
        <end position="90"/>
    </location>
</feature>
<evidence type="ECO:0000256" key="3">
    <source>
        <dbReference type="ARBA" id="ARBA00022475"/>
    </source>
</evidence>
<evidence type="ECO:0000256" key="4">
    <source>
        <dbReference type="ARBA" id="ARBA00022692"/>
    </source>
</evidence>
<dbReference type="Proteomes" id="UP000071641">
    <property type="component" value="Unassembled WGS sequence"/>
</dbReference>
<evidence type="ECO:0000256" key="7">
    <source>
        <dbReference type="RuleBase" id="RU363032"/>
    </source>
</evidence>
<feature type="transmembrane region" description="Helical" evidence="7">
    <location>
        <begin position="249"/>
        <end position="277"/>
    </location>
</feature>
<comment type="subcellular location">
    <subcellularLocation>
        <location evidence="1 7">Cell membrane</location>
        <topology evidence="1 7">Multi-pass membrane protein</topology>
    </subcellularLocation>
</comment>
<dbReference type="InterPro" id="IPR035906">
    <property type="entry name" value="MetI-like_sf"/>
</dbReference>
<dbReference type="STRING" id="1796497.GCE9029_03432"/>
<dbReference type="GO" id="GO:0005886">
    <property type="term" value="C:plasma membrane"/>
    <property type="evidence" value="ECO:0007669"/>
    <property type="project" value="UniProtKB-SubCell"/>
</dbReference>
<dbReference type="Gene3D" id="1.10.3720.10">
    <property type="entry name" value="MetI-like"/>
    <property type="match status" value="1"/>
</dbReference>
<evidence type="ECO:0000256" key="6">
    <source>
        <dbReference type="ARBA" id="ARBA00023136"/>
    </source>
</evidence>
<dbReference type="EMBL" id="FIZX01000002">
    <property type="protein sequence ID" value="CZF82780.1"/>
    <property type="molecule type" value="Genomic_DNA"/>
</dbReference>
<feature type="transmembrane region" description="Helical" evidence="7">
    <location>
        <begin position="102"/>
        <end position="119"/>
    </location>
</feature>
<accession>A0A128F8G7</accession>
<comment type="similarity">
    <text evidence="7">Belongs to the binding-protein-dependent transport system permease family.</text>
</comment>
<keyword evidence="4 7" id="KW-0812">Transmembrane</keyword>
<evidence type="ECO:0000313" key="10">
    <source>
        <dbReference type="Proteomes" id="UP000071641"/>
    </source>
</evidence>
<evidence type="ECO:0000259" key="8">
    <source>
        <dbReference type="PROSITE" id="PS50928"/>
    </source>
</evidence>
<feature type="transmembrane region" description="Helical" evidence="7">
    <location>
        <begin position="9"/>
        <end position="31"/>
    </location>
</feature>
<dbReference type="GO" id="GO:0055085">
    <property type="term" value="P:transmembrane transport"/>
    <property type="evidence" value="ECO:0007669"/>
    <property type="project" value="InterPro"/>
</dbReference>
<gene>
    <name evidence="9" type="primary">sugA_2</name>
    <name evidence="9" type="ORF">GCE9029_03432</name>
</gene>
<dbReference type="RefSeq" id="WP_062665033.1">
    <property type="nucleotide sequence ID" value="NZ_FIZX01000002.1"/>
</dbReference>
<dbReference type="AlphaFoldDB" id="A0A128F8G7"/>